<evidence type="ECO:0000256" key="1">
    <source>
        <dbReference type="ARBA" id="ARBA00024204"/>
    </source>
</evidence>
<dbReference type="GO" id="GO:0005758">
    <property type="term" value="C:mitochondrial intermembrane space"/>
    <property type="evidence" value="ECO:0007669"/>
    <property type="project" value="InterPro"/>
</dbReference>
<evidence type="ECO:0000313" key="3">
    <source>
        <dbReference type="Proteomes" id="UP001221142"/>
    </source>
</evidence>
<sequence>MARPEPPLGSRSLQSPAQIRVHVSQATCLDISSFKEVLREFRKLDDAITMRLNRENAMVRDQERAGHKGSGSVQEQACKNLWDELTANWKQRTRIISYCTQVMDQSKLEKEQAAETEEDAARRRRALDAAAFAHDVMRNQVHNELSVDQIVIRRSLQAFRSRCRSFHPPDNEARKFWDMS</sequence>
<dbReference type="AlphaFoldDB" id="A0AAD7C4B8"/>
<dbReference type="Proteomes" id="UP001221142">
    <property type="component" value="Unassembled WGS sequence"/>
</dbReference>
<protein>
    <submittedName>
        <fullName evidence="2">Caffeine-induced death protein 2-domain-containing protein</fullName>
    </submittedName>
</protein>
<dbReference type="PANTHER" id="PTHR31905:SF2">
    <property type="entry name" value="PROTEIN MIX23"/>
    <property type="match status" value="1"/>
</dbReference>
<proteinExistence type="inferred from homology"/>
<reference evidence="2" key="1">
    <citation type="submission" date="2023-03" db="EMBL/GenBank/DDBJ databases">
        <title>Massive genome expansion in bonnet fungi (Mycena s.s.) driven by repeated elements and novel gene families across ecological guilds.</title>
        <authorList>
            <consortium name="Lawrence Berkeley National Laboratory"/>
            <person name="Harder C.B."/>
            <person name="Miyauchi S."/>
            <person name="Viragh M."/>
            <person name="Kuo A."/>
            <person name="Thoen E."/>
            <person name="Andreopoulos B."/>
            <person name="Lu D."/>
            <person name="Skrede I."/>
            <person name="Drula E."/>
            <person name="Henrissat B."/>
            <person name="Morin E."/>
            <person name="Kohler A."/>
            <person name="Barry K."/>
            <person name="LaButti K."/>
            <person name="Morin E."/>
            <person name="Salamov A."/>
            <person name="Lipzen A."/>
            <person name="Mereny Z."/>
            <person name="Hegedus B."/>
            <person name="Baldrian P."/>
            <person name="Stursova M."/>
            <person name="Weitz H."/>
            <person name="Taylor A."/>
            <person name="Grigoriev I.V."/>
            <person name="Nagy L.G."/>
            <person name="Martin F."/>
            <person name="Kauserud H."/>
        </authorList>
    </citation>
    <scope>NUCLEOTIDE SEQUENCE</scope>
    <source>
        <strain evidence="2">9284</strain>
    </source>
</reference>
<gene>
    <name evidence="2" type="ORF">FB45DRAFT_827376</name>
</gene>
<organism evidence="2 3">
    <name type="scientific">Roridomyces roridus</name>
    <dbReference type="NCBI Taxonomy" id="1738132"/>
    <lineage>
        <taxon>Eukaryota</taxon>
        <taxon>Fungi</taxon>
        <taxon>Dikarya</taxon>
        <taxon>Basidiomycota</taxon>
        <taxon>Agaricomycotina</taxon>
        <taxon>Agaricomycetes</taxon>
        <taxon>Agaricomycetidae</taxon>
        <taxon>Agaricales</taxon>
        <taxon>Marasmiineae</taxon>
        <taxon>Mycenaceae</taxon>
        <taxon>Roridomyces</taxon>
    </lineage>
</organism>
<dbReference type="EMBL" id="JARKIF010000005">
    <property type="protein sequence ID" value="KAJ7638802.1"/>
    <property type="molecule type" value="Genomic_DNA"/>
</dbReference>
<dbReference type="InterPro" id="IPR019171">
    <property type="entry name" value="MIX23"/>
</dbReference>
<comment type="caution">
    <text evidence="2">The sequence shown here is derived from an EMBL/GenBank/DDBJ whole genome shotgun (WGS) entry which is preliminary data.</text>
</comment>
<comment type="similarity">
    <text evidence="1">Belongs to the MIX23 family.</text>
</comment>
<keyword evidence="3" id="KW-1185">Reference proteome</keyword>
<accession>A0AAD7C4B8</accession>
<name>A0AAD7C4B8_9AGAR</name>
<dbReference type="PANTHER" id="PTHR31905">
    <property type="entry name" value="COILED-COIL DOMAIN-CONTAINING PROTEIN 58"/>
    <property type="match status" value="1"/>
</dbReference>
<evidence type="ECO:0000313" key="2">
    <source>
        <dbReference type="EMBL" id="KAJ7638802.1"/>
    </source>
</evidence>
<dbReference type="Pfam" id="PF09774">
    <property type="entry name" value="MIX23"/>
    <property type="match status" value="1"/>
</dbReference>